<evidence type="ECO:0000313" key="10">
    <source>
        <dbReference type="EMBL" id="MDP5272654.1"/>
    </source>
</evidence>
<keyword evidence="11" id="KW-1185">Reference proteome</keyword>
<dbReference type="PANTHER" id="PTHR43227:SF11">
    <property type="entry name" value="BLL4140 PROTEIN"/>
    <property type="match status" value="1"/>
</dbReference>
<evidence type="ECO:0000256" key="3">
    <source>
        <dbReference type="ARBA" id="ARBA00022475"/>
    </source>
</evidence>
<dbReference type="RefSeq" id="WP_305989965.1">
    <property type="nucleotide sequence ID" value="NZ_JAVAMP010000001.1"/>
</dbReference>
<keyword evidence="4 7" id="KW-0812">Transmembrane</keyword>
<dbReference type="Proteomes" id="UP001231941">
    <property type="component" value="Unassembled WGS sequence"/>
</dbReference>
<evidence type="ECO:0000256" key="6">
    <source>
        <dbReference type="ARBA" id="ARBA00023136"/>
    </source>
</evidence>
<dbReference type="Pfam" id="PF00528">
    <property type="entry name" value="BPD_transp_1"/>
    <property type="match status" value="1"/>
</dbReference>
<comment type="subcellular location">
    <subcellularLocation>
        <location evidence="1 7">Cell membrane</location>
        <topology evidence="1 7">Multi-pass membrane protein</topology>
    </subcellularLocation>
</comment>
<evidence type="ECO:0000256" key="8">
    <source>
        <dbReference type="SAM" id="MobiDB-lite"/>
    </source>
</evidence>
<feature type="region of interest" description="Disordered" evidence="8">
    <location>
        <begin position="1"/>
        <end position="21"/>
    </location>
</feature>
<feature type="transmembrane region" description="Helical" evidence="7">
    <location>
        <begin position="199"/>
        <end position="219"/>
    </location>
</feature>
<keyword evidence="3" id="KW-1003">Cell membrane</keyword>
<feature type="transmembrane region" description="Helical" evidence="7">
    <location>
        <begin position="139"/>
        <end position="159"/>
    </location>
</feature>
<dbReference type="PANTHER" id="PTHR43227">
    <property type="entry name" value="BLL4140 PROTEIN"/>
    <property type="match status" value="1"/>
</dbReference>
<evidence type="ECO:0000256" key="2">
    <source>
        <dbReference type="ARBA" id="ARBA00022448"/>
    </source>
</evidence>
<evidence type="ECO:0000259" key="9">
    <source>
        <dbReference type="PROSITE" id="PS50928"/>
    </source>
</evidence>
<reference evidence="10 11" key="1">
    <citation type="submission" date="2023-08" db="EMBL/GenBank/DDBJ databases">
        <authorList>
            <person name="Park J.-S."/>
        </authorList>
    </citation>
    <scope>NUCLEOTIDE SEQUENCE [LARGE SCALE GENOMIC DNA]</scope>
    <source>
        <strain evidence="10 11">2205SS18-9</strain>
    </source>
</reference>
<protein>
    <submittedName>
        <fullName evidence="10">ABC transporter permease subunit</fullName>
    </submittedName>
</protein>
<dbReference type="EMBL" id="JAVAMP010000001">
    <property type="protein sequence ID" value="MDP5272654.1"/>
    <property type="molecule type" value="Genomic_DNA"/>
</dbReference>
<dbReference type="InterPro" id="IPR050809">
    <property type="entry name" value="UgpAE/MalFG_permease"/>
</dbReference>
<feature type="compositionally biased region" description="Polar residues" evidence="8">
    <location>
        <begin position="1"/>
        <end position="15"/>
    </location>
</feature>
<dbReference type="PROSITE" id="PS50928">
    <property type="entry name" value="ABC_TM1"/>
    <property type="match status" value="1"/>
</dbReference>
<dbReference type="Gene3D" id="1.10.3720.10">
    <property type="entry name" value="MetI-like"/>
    <property type="match status" value="1"/>
</dbReference>
<feature type="transmembrane region" description="Helical" evidence="7">
    <location>
        <begin position="39"/>
        <end position="57"/>
    </location>
</feature>
<evidence type="ECO:0000256" key="5">
    <source>
        <dbReference type="ARBA" id="ARBA00022989"/>
    </source>
</evidence>
<proteinExistence type="inferred from homology"/>
<accession>A0ABT9IUW2</accession>
<comment type="caution">
    <text evidence="10">The sequence shown here is derived from an EMBL/GenBank/DDBJ whole genome shotgun (WGS) entry which is preliminary data.</text>
</comment>
<gene>
    <name evidence="10" type="ORF">Q5Y73_00900</name>
</gene>
<dbReference type="InterPro" id="IPR035906">
    <property type="entry name" value="MetI-like_sf"/>
</dbReference>
<feature type="transmembrane region" description="Helical" evidence="7">
    <location>
        <begin position="107"/>
        <end position="127"/>
    </location>
</feature>
<evidence type="ECO:0000256" key="7">
    <source>
        <dbReference type="RuleBase" id="RU363032"/>
    </source>
</evidence>
<keyword evidence="5 7" id="KW-1133">Transmembrane helix</keyword>
<evidence type="ECO:0000256" key="1">
    <source>
        <dbReference type="ARBA" id="ARBA00004651"/>
    </source>
</evidence>
<dbReference type="InterPro" id="IPR000515">
    <property type="entry name" value="MetI-like"/>
</dbReference>
<keyword evidence="6 7" id="KW-0472">Membrane</keyword>
<comment type="similarity">
    <text evidence="7">Belongs to the binding-protein-dependent transport system permease family.</text>
</comment>
<evidence type="ECO:0000256" key="4">
    <source>
        <dbReference type="ARBA" id="ARBA00022692"/>
    </source>
</evidence>
<feature type="transmembrane region" description="Helical" evidence="7">
    <location>
        <begin position="293"/>
        <end position="314"/>
    </location>
</feature>
<evidence type="ECO:0000313" key="11">
    <source>
        <dbReference type="Proteomes" id="UP001231941"/>
    </source>
</evidence>
<feature type="domain" description="ABC transmembrane type-1" evidence="9">
    <location>
        <begin position="99"/>
        <end position="314"/>
    </location>
</feature>
<feature type="transmembrane region" description="Helical" evidence="7">
    <location>
        <begin position="165"/>
        <end position="187"/>
    </location>
</feature>
<dbReference type="SUPFAM" id="SSF161098">
    <property type="entry name" value="MetI-like"/>
    <property type="match status" value="1"/>
</dbReference>
<sequence>MNNSNTAIEQTSSIKQDSKPTKKSKRLQKAWKYIKRDKYLYIMLFPVIVYFLIFKYAPLYGEIIAFKNYRLADGINGSEWVGFEHFRNLFASQEFYTIFRNTLLLNFYSLVFVFPVPILLALLLNELRGEGYKRVLQNILYIPHFISWVVIGGILIALLSPSTGFINYALQFFGLEPIYFMVSKFWWTVSFIASSVWKEAGFGTILYMAAIAGISPSLYEAAKIDGASKFRQIWHVTLPGIRSTIAILLILQVGKIMDVGFEHIYVLQNPAVSEVAEVISTYVYSRGIINLQYSYTTALGLFQSIIALILVVSVNRIVKALGERGLW</sequence>
<keyword evidence="2 7" id="KW-0813">Transport</keyword>
<dbReference type="CDD" id="cd06261">
    <property type="entry name" value="TM_PBP2"/>
    <property type="match status" value="1"/>
</dbReference>
<name>A0ABT9IUW2_9BACL</name>
<organism evidence="10 11">
    <name type="scientific">Chengkuizengella axinellae</name>
    <dbReference type="NCBI Taxonomy" id="3064388"/>
    <lineage>
        <taxon>Bacteria</taxon>
        <taxon>Bacillati</taxon>
        <taxon>Bacillota</taxon>
        <taxon>Bacilli</taxon>
        <taxon>Bacillales</taxon>
        <taxon>Paenibacillaceae</taxon>
        <taxon>Chengkuizengella</taxon>
    </lineage>
</organism>